<comment type="caution">
    <text evidence="2">The sequence shown here is derived from an EMBL/GenBank/DDBJ whole genome shotgun (WGS) entry which is preliminary data.</text>
</comment>
<organism evidence="2 3">
    <name type="scientific">Artemisia annua</name>
    <name type="common">Sweet wormwood</name>
    <dbReference type="NCBI Taxonomy" id="35608"/>
    <lineage>
        <taxon>Eukaryota</taxon>
        <taxon>Viridiplantae</taxon>
        <taxon>Streptophyta</taxon>
        <taxon>Embryophyta</taxon>
        <taxon>Tracheophyta</taxon>
        <taxon>Spermatophyta</taxon>
        <taxon>Magnoliopsida</taxon>
        <taxon>eudicotyledons</taxon>
        <taxon>Gunneridae</taxon>
        <taxon>Pentapetalae</taxon>
        <taxon>asterids</taxon>
        <taxon>campanulids</taxon>
        <taxon>Asterales</taxon>
        <taxon>Asteraceae</taxon>
        <taxon>Asteroideae</taxon>
        <taxon>Anthemideae</taxon>
        <taxon>Artemisiinae</taxon>
        <taxon>Artemisia</taxon>
    </lineage>
</organism>
<feature type="compositionally biased region" description="Low complexity" evidence="1">
    <location>
        <begin position="90"/>
        <end position="110"/>
    </location>
</feature>
<accession>A0A2U1Q3Y1</accession>
<keyword evidence="3" id="KW-1185">Reference proteome</keyword>
<dbReference type="OrthoDB" id="1746290at2759"/>
<protein>
    <submittedName>
        <fullName evidence="2">Ribonuclease H-like domain-containing protein</fullName>
    </submittedName>
</protein>
<feature type="region of interest" description="Disordered" evidence="1">
    <location>
        <begin position="148"/>
        <end position="172"/>
    </location>
</feature>
<dbReference type="PANTHER" id="PTHR34222:SF33">
    <property type="entry name" value="RETROTRANSPOSON GAG DOMAIN-CONTAINING PROTEIN"/>
    <property type="match status" value="1"/>
</dbReference>
<dbReference type="EMBL" id="PKPP01000440">
    <property type="protein sequence ID" value="PWA92734.1"/>
    <property type="molecule type" value="Genomic_DNA"/>
</dbReference>
<name>A0A2U1Q3Y1_ARTAN</name>
<dbReference type="AlphaFoldDB" id="A0A2U1Q3Y1"/>
<feature type="compositionally biased region" description="Polar residues" evidence="1">
    <location>
        <begin position="262"/>
        <end position="271"/>
    </location>
</feature>
<feature type="region of interest" description="Disordered" evidence="1">
    <location>
        <begin position="86"/>
        <end position="110"/>
    </location>
</feature>
<reference evidence="2 3" key="1">
    <citation type="journal article" date="2018" name="Mol. Plant">
        <title>The genome of Artemisia annua provides insight into the evolution of Asteraceae family and artemisinin biosynthesis.</title>
        <authorList>
            <person name="Shen Q."/>
            <person name="Zhang L."/>
            <person name="Liao Z."/>
            <person name="Wang S."/>
            <person name="Yan T."/>
            <person name="Shi P."/>
            <person name="Liu M."/>
            <person name="Fu X."/>
            <person name="Pan Q."/>
            <person name="Wang Y."/>
            <person name="Lv Z."/>
            <person name="Lu X."/>
            <person name="Zhang F."/>
            <person name="Jiang W."/>
            <person name="Ma Y."/>
            <person name="Chen M."/>
            <person name="Hao X."/>
            <person name="Li L."/>
            <person name="Tang Y."/>
            <person name="Lv G."/>
            <person name="Zhou Y."/>
            <person name="Sun X."/>
            <person name="Brodelius P.E."/>
            <person name="Rose J.K.C."/>
            <person name="Tang K."/>
        </authorList>
    </citation>
    <scope>NUCLEOTIDE SEQUENCE [LARGE SCALE GENOMIC DNA]</scope>
    <source>
        <strain evidence="3">cv. Huhao1</strain>
        <tissue evidence="2">Leaf</tissue>
    </source>
</reference>
<evidence type="ECO:0000313" key="2">
    <source>
        <dbReference type="EMBL" id="PWA92734.1"/>
    </source>
</evidence>
<feature type="compositionally biased region" description="Polar residues" evidence="1">
    <location>
        <begin position="201"/>
        <end position="218"/>
    </location>
</feature>
<feature type="compositionally biased region" description="Low complexity" evidence="1">
    <location>
        <begin position="231"/>
        <end position="242"/>
    </location>
</feature>
<sequence length="362" mass="40308">MNKVFNIEEWYESWSSRRNKARRKASLLQIKKDEKEYKRSKPRVGSVEEDAADVGFLSEEEDVVIDYDNLHLAFDPVKSPKFNSFAARPNTGNTQNGNWNNNRNTNNNNRRFGRVSNLVCKHCNMNGHTINRCFELVGYPPGFVKKGNVKQNNANNVTDDKTDTSKSTTHTLTSDQYKRLMCLLSGTGDASKTHASVADSADSNVESAPNKNAPSVSTVDEAAIDKTSIQTETTDTPDTADTVDTEEHNVFGSTSSRKDTSPSKYTTETPVSKGIQSVDLNDDDYESEGEDLNMFGKMFESPESAVGQTVRRTSRMTALPAKYKDYVLNKNHKINQVNQIKLLGESLEAKAYGGLSPTEMEK</sequence>
<proteinExistence type="predicted"/>
<evidence type="ECO:0000256" key="1">
    <source>
        <dbReference type="SAM" id="MobiDB-lite"/>
    </source>
</evidence>
<dbReference type="Proteomes" id="UP000245207">
    <property type="component" value="Unassembled WGS sequence"/>
</dbReference>
<evidence type="ECO:0000313" key="3">
    <source>
        <dbReference type="Proteomes" id="UP000245207"/>
    </source>
</evidence>
<gene>
    <name evidence="2" type="ORF">CTI12_AA022390</name>
</gene>
<dbReference type="PANTHER" id="PTHR34222">
    <property type="entry name" value="GAG_PRE-INTEGRS DOMAIN-CONTAINING PROTEIN"/>
    <property type="match status" value="1"/>
</dbReference>
<feature type="region of interest" description="Disordered" evidence="1">
    <location>
        <begin position="191"/>
        <end position="271"/>
    </location>
</feature>